<dbReference type="InterPro" id="IPR027417">
    <property type="entry name" value="P-loop_NTPase"/>
</dbReference>
<dbReference type="GO" id="GO:0005524">
    <property type="term" value="F:ATP binding"/>
    <property type="evidence" value="ECO:0007669"/>
    <property type="project" value="UniProtKB-KW"/>
</dbReference>
<evidence type="ECO:0000313" key="9">
    <source>
        <dbReference type="EMBL" id="RGO54725.1"/>
    </source>
</evidence>
<dbReference type="GO" id="GO:0016887">
    <property type="term" value="F:ATP hydrolysis activity"/>
    <property type="evidence" value="ECO:0007669"/>
    <property type="project" value="InterPro"/>
</dbReference>
<dbReference type="InterPro" id="IPR003439">
    <property type="entry name" value="ABC_transporter-like_ATP-bd"/>
</dbReference>
<gene>
    <name evidence="9" type="ORF">DXB12_00035</name>
</gene>
<dbReference type="PANTHER" id="PTHR43297:SF2">
    <property type="entry name" value="DIPEPTIDE TRANSPORT ATP-BINDING PROTEIN DPPD"/>
    <property type="match status" value="1"/>
</dbReference>
<dbReference type="NCBIfam" id="TIGR01727">
    <property type="entry name" value="oligo_HPY"/>
    <property type="match status" value="1"/>
</dbReference>
<dbReference type="GO" id="GO:0015833">
    <property type="term" value="P:peptide transport"/>
    <property type="evidence" value="ECO:0007669"/>
    <property type="project" value="InterPro"/>
</dbReference>
<dbReference type="PANTHER" id="PTHR43297">
    <property type="entry name" value="OLIGOPEPTIDE TRANSPORT ATP-BINDING PROTEIN APPD"/>
    <property type="match status" value="1"/>
</dbReference>
<evidence type="ECO:0000256" key="7">
    <source>
        <dbReference type="ARBA" id="ARBA00023136"/>
    </source>
</evidence>
<dbReference type="AlphaFoldDB" id="A0A3E5GVW7"/>
<comment type="subcellular location">
    <subcellularLocation>
        <location evidence="1">Cell membrane</location>
        <topology evidence="1">Peripheral membrane protein</topology>
    </subcellularLocation>
</comment>
<evidence type="ECO:0000256" key="4">
    <source>
        <dbReference type="ARBA" id="ARBA00022475"/>
    </source>
</evidence>
<accession>A0A3E5GVW7</accession>
<dbReference type="Pfam" id="PF00005">
    <property type="entry name" value="ABC_tran"/>
    <property type="match status" value="1"/>
</dbReference>
<evidence type="ECO:0000256" key="3">
    <source>
        <dbReference type="ARBA" id="ARBA00022448"/>
    </source>
</evidence>
<dbReference type="Gene3D" id="3.40.50.300">
    <property type="entry name" value="P-loop containing nucleotide triphosphate hydrolases"/>
    <property type="match status" value="1"/>
</dbReference>
<evidence type="ECO:0000256" key="2">
    <source>
        <dbReference type="ARBA" id="ARBA00005417"/>
    </source>
</evidence>
<dbReference type="FunFam" id="3.40.50.300:FF:000016">
    <property type="entry name" value="Oligopeptide ABC transporter ATP-binding component"/>
    <property type="match status" value="1"/>
</dbReference>
<evidence type="ECO:0000256" key="5">
    <source>
        <dbReference type="ARBA" id="ARBA00022741"/>
    </source>
</evidence>
<comment type="caution">
    <text evidence="9">The sequence shown here is derived from an EMBL/GenBank/DDBJ whole genome shotgun (WGS) entry which is preliminary data.</text>
</comment>
<sequence>MNTNVLEVSELSVSFLVDEEYIKCVRNVSFTVKAGECLAIVGESGCGKSVTAKSVMGLIRQQNGKISKNSRILFENEDMLNNDKKQWTQVRGKDIAMVFQDSMSALNPTMRIGKQIEEILLNHKICKKSDAKKKTIQLLKKVGIPYAEKRSRQYPHEFSGGMRQRIMIAMAIACNPRLLIADEPTTALDVVVQAQILEMLKRLQKEENMSIILVTHDFGVVARMADRVAVMYSGSIVEQGSLKDIFYRTKHPYTRALLKSQPRLNDRKGKELYTLEGTPPILKNIPEGCPFCFRCENAMNICVKKMPKATDFNEEHKASCWLFHNENVRSEGEING</sequence>
<dbReference type="PROSITE" id="PS00211">
    <property type="entry name" value="ABC_TRANSPORTER_1"/>
    <property type="match status" value="1"/>
</dbReference>
<keyword evidence="6 9" id="KW-0067">ATP-binding</keyword>
<dbReference type="Proteomes" id="UP000261055">
    <property type="component" value="Unassembled WGS sequence"/>
</dbReference>
<name>A0A3E5GVW7_9FIRM</name>
<dbReference type="InterPro" id="IPR050388">
    <property type="entry name" value="ABC_Ni/Peptide_Import"/>
</dbReference>
<keyword evidence="10" id="KW-1185">Reference proteome</keyword>
<evidence type="ECO:0000256" key="1">
    <source>
        <dbReference type="ARBA" id="ARBA00004202"/>
    </source>
</evidence>
<dbReference type="PROSITE" id="PS50893">
    <property type="entry name" value="ABC_TRANSPORTER_2"/>
    <property type="match status" value="1"/>
</dbReference>
<keyword evidence="7" id="KW-0472">Membrane</keyword>
<dbReference type="InterPro" id="IPR017871">
    <property type="entry name" value="ABC_transporter-like_CS"/>
</dbReference>
<dbReference type="InterPro" id="IPR013563">
    <property type="entry name" value="Oligopep_ABC_C"/>
</dbReference>
<keyword evidence="4" id="KW-1003">Cell membrane</keyword>
<dbReference type="SUPFAM" id="SSF52540">
    <property type="entry name" value="P-loop containing nucleoside triphosphate hydrolases"/>
    <property type="match status" value="1"/>
</dbReference>
<proteinExistence type="inferred from homology"/>
<dbReference type="GO" id="GO:0005886">
    <property type="term" value="C:plasma membrane"/>
    <property type="evidence" value="ECO:0007669"/>
    <property type="project" value="UniProtKB-SubCell"/>
</dbReference>
<evidence type="ECO:0000313" key="10">
    <source>
        <dbReference type="Proteomes" id="UP000261055"/>
    </source>
</evidence>
<keyword evidence="5" id="KW-0547">Nucleotide-binding</keyword>
<keyword evidence="3" id="KW-0813">Transport</keyword>
<evidence type="ECO:0000259" key="8">
    <source>
        <dbReference type="PROSITE" id="PS50893"/>
    </source>
</evidence>
<dbReference type="CDD" id="cd03257">
    <property type="entry name" value="ABC_NikE_OppD_transporters"/>
    <property type="match status" value="1"/>
</dbReference>
<protein>
    <submittedName>
        <fullName evidence="9">ABC transporter ATP-binding protein</fullName>
    </submittedName>
</protein>
<dbReference type="InterPro" id="IPR003593">
    <property type="entry name" value="AAA+_ATPase"/>
</dbReference>
<evidence type="ECO:0000256" key="6">
    <source>
        <dbReference type="ARBA" id="ARBA00022840"/>
    </source>
</evidence>
<dbReference type="EMBL" id="QSVQ01000001">
    <property type="protein sequence ID" value="RGO54725.1"/>
    <property type="molecule type" value="Genomic_DNA"/>
</dbReference>
<dbReference type="SMART" id="SM00382">
    <property type="entry name" value="AAA"/>
    <property type="match status" value="1"/>
</dbReference>
<reference evidence="9 10" key="1">
    <citation type="submission" date="2018-08" db="EMBL/GenBank/DDBJ databases">
        <title>A genome reference for cultivated species of the human gut microbiota.</title>
        <authorList>
            <person name="Zou Y."/>
            <person name="Xue W."/>
            <person name="Luo G."/>
        </authorList>
    </citation>
    <scope>NUCLEOTIDE SEQUENCE [LARGE SCALE GENOMIC DNA]</scope>
    <source>
        <strain evidence="9 10">OM02-12</strain>
    </source>
</reference>
<comment type="similarity">
    <text evidence="2">Belongs to the ABC transporter superfamily.</text>
</comment>
<organism evidence="9 10">
    <name type="scientific">Dorea formicigenerans</name>
    <dbReference type="NCBI Taxonomy" id="39486"/>
    <lineage>
        <taxon>Bacteria</taxon>
        <taxon>Bacillati</taxon>
        <taxon>Bacillota</taxon>
        <taxon>Clostridia</taxon>
        <taxon>Lachnospirales</taxon>
        <taxon>Lachnospiraceae</taxon>
        <taxon>Dorea</taxon>
    </lineage>
</organism>
<dbReference type="RefSeq" id="WP_117612611.1">
    <property type="nucleotide sequence ID" value="NZ_QSVQ01000001.1"/>
</dbReference>
<dbReference type="Pfam" id="PF08352">
    <property type="entry name" value="oligo_HPY"/>
    <property type="match status" value="1"/>
</dbReference>
<feature type="domain" description="ABC transporter" evidence="8">
    <location>
        <begin position="6"/>
        <end position="258"/>
    </location>
</feature>